<dbReference type="Pfam" id="PF00534">
    <property type="entry name" value="Glycos_transf_1"/>
    <property type="match status" value="1"/>
</dbReference>
<reference evidence="4" key="1">
    <citation type="journal article" date="2012" name="Science">
        <title>Fermentation, hydrogen, and sulfur metabolism in multiple uncultivated bacterial phyla.</title>
        <authorList>
            <person name="Wrighton K.C."/>
            <person name="Thomas B.C."/>
            <person name="Sharon I."/>
            <person name="Miller C.S."/>
            <person name="Castelle C.J."/>
            <person name="VerBerkmoes N.C."/>
            <person name="Wilkins M.J."/>
            <person name="Hettich R.L."/>
            <person name="Lipton M.S."/>
            <person name="Williams K.H."/>
            <person name="Long P.E."/>
            <person name="Banfield J.F."/>
        </authorList>
    </citation>
    <scope>NUCLEOTIDE SEQUENCE [LARGE SCALE GENOMIC DNA]</scope>
</reference>
<evidence type="ECO:0000313" key="4">
    <source>
        <dbReference type="EMBL" id="EKD44103.1"/>
    </source>
</evidence>
<evidence type="ECO:0000259" key="2">
    <source>
        <dbReference type="Pfam" id="PF00534"/>
    </source>
</evidence>
<keyword evidence="1 4" id="KW-0808">Transferase</keyword>
<feature type="domain" description="Glycosyl transferase family 1" evidence="2">
    <location>
        <begin position="184"/>
        <end position="306"/>
    </location>
</feature>
<dbReference type="GO" id="GO:0016757">
    <property type="term" value="F:glycosyltransferase activity"/>
    <property type="evidence" value="ECO:0007669"/>
    <property type="project" value="InterPro"/>
</dbReference>
<dbReference type="PANTHER" id="PTHR46401">
    <property type="entry name" value="GLYCOSYLTRANSFERASE WBBK-RELATED"/>
    <property type="match status" value="1"/>
</dbReference>
<dbReference type="Pfam" id="PF13439">
    <property type="entry name" value="Glyco_transf_4"/>
    <property type="match status" value="1"/>
</dbReference>
<dbReference type="PANTHER" id="PTHR46401:SF2">
    <property type="entry name" value="GLYCOSYLTRANSFERASE WBBK-RELATED"/>
    <property type="match status" value="1"/>
</dbReference>
<proteinExistence type="predicted"/>
<organism evidence="4">
    <name type="scientific">uncultured bacterium</name>
    <name type="common">gcode 4</name>
    <dbReference type="NCBI Taxonomy" id="1234023"/>
    <lineage>
        <taxon>Bacteria</taxon>
        <taxon>environmental samples</taxon>
    </lineage>
</organism>
<protein>
    <submittedName>
        <fullName evidence="4">Glycosyl transferase group 1</fullName>
    </submittedName>
</protein>
<dbReference type="EMBL" id="AMFJ01028967">
    <property type="protein sequence ID" value="EKD44103.1"/>
    <property type="molecule type" value="Genomic_DNA"/>
</dbReference>
<dbReference type="Gene3D" id="3.40.50.2000">
    <property type="entry name" value="Glycogen Phosphorylase B"/>
    <property type="match status" value="2"/>
</dbReference>
<evidence type="ECO:0000256" key="1">
    <source>
        <dbReference type="ARBA" id="ARBA00022679"/>
    </source>
</evidence>
<dbReference type="InterPro" id="IPR028098">
    <property type="entry name" value="Glyco_trans_4-like_N"/>
</dbReference>
<name>K1ZI71_9BACT</name>
<dbReference type="CDD" id="cd03811">
    <property type="entry name" value="GT4_GT28_WabH-like"/>
    <property type="match status" value="1"/>
</dbReference>
<evidence type="ECO:0000259" key="3">
    <source>
        <dbReference type="Pfam" id="PF13439"/>
    </source>
</evidence>
<dbReference type="GO" id="GO:0009103">
    <property type="term" value="P:lipopolysaccharide biosynthetic process"/>
    <property type="evidence" value="ECO:0007669"/>
    <property type="project" value="TreeGrafter"/>
</dbReference>
<dbReference type="SUPFAM" id="SSF53756">
    <property type="entry name" value="UDP-Glycosyltransferase/glycogen phosphorylase"/>
    <property type="match status" value="1"/>
</dbReference>
<sequence>MTRKKIYFLINSLGAGGAERVVSNIATDFSWSHNVTIITLKDEKFFDLPENVKYLPLSHTRNNLVMVMLIPWFYFRLRSLLPEYDTGVSFLEISNFLHILARRNAIISFRIHIDFFRGFVGSVYRLLIKLLYPKAGKIIVNSEENRYDLADFLYIPINRITTIYNPISVAEIEQKKQEPVESWILERIKDKKVFVTTGRLEWQKHHELIIQAFQKLYLLGERDFIWLIVGDWWERNRLEKMVADSSLQGNVLFLGTQKNVFKYLSIAHYFVYASEIEWFPNVLIEAMACNLPIITSDFKSGAKECVLWSYDKNTCKSMEYPYYWPNGVVLWPNTFVDNFIEVYKDIIQIRQNKWGFERFETSIVSQEWLKLFK</sequence>
<accession>K1ZI71</accession>
<feature type="domain" description="Glycosyltransferase subfamily 4-like N-terminal" evidence="3">
    <location>
        <begin position="16"/>
        <end position="169"/>
    </location>
</feature>
<dbReference type="InterPro" id="IPR001296">
    <property type="entry name" value="Glyco_trans_1"/>
</dbReference>
<dbReference type="AlphaFoldDB" id="K1ZI71"/>
<gene>
    <name evidence="4" type="ORF">ACD_71C00236G0003</name>
</gene>
<comment type="caution">
    <text evidence="4">The sequence shown here is derived from an EMBL/GenBank/DDBJ whole genome shotgun (WGS) entry which is preliminary data.</text>
</comment>